<feature type="domain" description="Amphi-Trp" evidence="1">
    <location>
        <begin position="29"/>
        <end position="88"/>
    </location>
</feature>
<dbReference type="NCBIfam" id="TIGR04354">
    <property type="entry name" value="amphi-Trp"/>
    <property type="match status" value="1"/>
</dbReference>
<dbReference type="PATRIC" id="fig|1110509.7.peg.869"/>
<proteinExistence type="predicted"/>
<reference evidence="2 3" key="1">
    <citation type="journal article" date="2012" name="PLoS ONE">
        <title>The genome characteristics and predicted function of methyl-group oxidation pathway in the obligate aceticlastic methanogens, Methanosaeta spp.</title>
        <authorList>
            <person name="Zhu J."/>
            <person name="Zheng H."/>
            <person name="Ai G."/>
            <person name="Zhang G."/>
            <person name="Liu D."/>
            <person name="Liu X."/>
            <person name="Dong X."/>
        </authorList>
    </citation>
    <scope>NUCLEOTIDE SEQUENCE [LARGE SCALE GENOMIC DNA]</scope>
    <source>
        <strain evidence="2 3">6Ac</strain>
    </source>
</reference>
<protein>
    <recommendedName>
        <fullName evidence="1">Amphi-Trp domain-containing protein</fullName>
    </recommendedName>
</protein>
<dbReference type="Proteomes" id="UP000005877">
    <property type="component" value="Chromosome"/>
</dbReference>
<accession>G7WKW8</accession>
<dbReference type="AlphaFoldDB" id="G7WKW8"/>
<evidence type="ECO:0000313" key="2">
    <source>
        <dbReference type="EMBL" id="AET64151.1"/>
    </source>
</evidence>
<dbReference type="EMBL" id="CP003117">
    <property type="protein sequence ID" value="AET64151.1"/>
    <property type="molecule type" value="Genomic_DNA"/>
</dbReference>
<name>G7WKW8_METH6</name>
<dbReference type="InterPro" id="IPR027598">
    <property type="entry name" value="Amphi-Trp_dom"/>
</dbReference>
<evidence type="ECO:0000313" key="3">
    <source>
        <dbReference type="Proteomes" id="UP000005877"/>
    </source>
</evidence>
<dbReference type="KEGG" id="mhi:Mhar_0778"/>
<dbReference type="Pfam" id="PF20068">
    <property type="entry name" value="Amphi-Trp"/>
    <property type="match status" value="1"/>
</dbReference>
<sequence length="96" mass="10409">MDRRIIMVKLSGEPGKSSMKFSAEKGFDQFKQKFSLTSSEAAAFLRALAEEIEAGGAVSIAYGEVSISVNAAPPIELEVELEEGELEIEMKLKARA</sequence>
<gene>
    <name evidence="2" type="ordered locus">Mhar_0778</name>
</gene>
<organism evidence="2 3">
    <name type="scientific">Methanothrix harundinacea (strain 6Ac)</name>
    <name type="common">Methanosaeta harundinacea</name>
    <dbReference type="NCBI Taxonomy" id="1110509"/>
    <lineage>
        <taxon>Archaea</taxon>
        <taxon>Methanobacteriati</taxon>
        <taxon>Methanobacteriota</taxon>
        <taxon>Stenosarchaea group</taxon>
        <taxon>Methanomicrobia</taxon>
        <taxon>Methanotrichales</taxon>
        <taxon>Methanotrichaceae</taxon>
        <taxon>Methanothrix</taxon>
    </lineage>
</organism>
<keyword evidence="3" id="KW-1185">Reference proteome</keyword>
<dbReference type="HOGENOM" id="CLU_180499_1_0_2"/>
<evidence type="ECO:0000259" key="1">
    <source>
        <dbReference type="Pfam" id="PF20068"/>
    </source>
</evidence>